<comment type="caution">
    <text evidence="1">The sequence shown here is derived from an EMBL/GenBank/DDBJ whole genome shotgun (WGS) entry which is preliminary data.</text>
</comment>
<organism evidence="1 2">
    <name type="scientific">Melastoma candidum</name>
    <dbReference type="NCBI Taxonomy" id="119954"/>
    <lineage>
        <taxon>Eukaryota</taxon>
        <taxon>Viridiplantae</taxon>
        <taxon>Streptophyta</taxon>
        <taxon>Embryophyta</taxon>
        <taxon>Tracheophyta</taxon>
        <taxon>Spermatophyta</taxon>
        <taxon>Magnoliopsida</taxon>
        <taxon>eudicotyledons</taxon>
        <taxon>Gunneridae</taxon>
        <taxon>Pentapetalae</taxon>
        <taxon>rosids</taxon>
        <taxon>malvids</taxon>
        <taxon>Myrtales</taxon>
        <taxon>Melastomataceae</taxon>
        <taxon>Melastomatoideae</taxon>
        <taxon>Melastomateae</taxon>
        <taxon>Melastoma</taxon>
    </lineage>
</organism>
<name>A0ACB9NX31_9MYRT</name>
<evidence type="ECO:0000313" key="2">
    <source>
        <dbReference type="Proteomes" id="UP001057402"/>
    </source>
</evidence>
<protein>
    <submittedName>
        <fullName evidence="1">Uncharacterized protein</fullName>
    </submittedName>
</protein>
<evidence type="ECO:0000313" key="1">
    <source>
        <dbReference type="EMBL" id="KAI4339984.1"/>
    </source>
</evidence>
<sequence>MGDPFCFYCTTVSHSGHRVIQVRKSSYHEVVRASEIQKFIDISGIQTFIINKAKVVFLNERPQPKPAKKVINACLICHKTLEFSFRFCSIGCKLNAMRRGDANISFSPRPKAGEMENLSAGAESDESSTPGKVRKTEHSGCPTNVVPSPDQKRDGHDRSSSSVDETNAENAADASPFDHRNSRKRKGTPRRAPFF</sequence>
<dbReference type="Proteomes" id="UP001057402">
    <property type="component" value="Chromosome 7"/>
</dbReference>
<keyword evidence="2" id="KW-1185">Reference proteome</keyword>
<proteinExistence type="predicted"/>
<dbReference type="EMBL" id="CM042886">
    <property type="protein sequence ID" value="KAI4339984.1"/>
    <property type="molecule type" value="Genomic_DNA"/>
</dbReference>
<reference evidence="2" key="1">
    <citation type="journal article" date="2023" name="Front. Plant Sci.">
        <title>Chromosomal-level genome assembly of Melastoma candidum provides insights into trichome evolution.</title>
        <authorList>
            <person name="Zhong Y."/>
            <person name="Wu W."/>
            <person name="Sun C."/>
            <person name="Zou P."/>
            <person name="Liu Y."/>
            <person name="Dai S."/>
            <person name="Zhou R."/>
        </authorList>
    </citation>
    <scope>NUCLEOTIDE SEQUENCE [LARGE SCALE GENOMIC DNA]</scope>
</reference>
<gene>
    <name evidence="1" type="ORF">MLD38_024866</name>
</gene>
<accession>A0ACB9NX31</accession>